<organism evidence="2 3">
    <name type="scientific">Xenorhabdus mauleonii</name>
    <dbReference type="NCBI Taxonomy" id="351675"/>
    <lineage>
        <taxon>Bacteria</taxon>
        <taxon>Pseudomonadati</taxon>
        <taxon>Pseudomonadota</taxon>
        <taxon>Gammaproteobacteria</taxon>
        <taxon>Enterobacterales</taxon>
        <taxon>Morganellaceae</taxon>
        <taxon>Xenorhabdus</taxon>
    </lineage>
</organism>
<dbReference type="RefSeq" id="WP_092514327.1">
    <property type="nucleotide sequence ID" value="NZ_CAWNQB010000022.1"/>
</dbReference>
<evidence type="ECO:0000313" key="1">
    <source>
        <dbReference type="EMBL" id="PHM36300.1"/>
    </source>
</evidence>
<reference evidence="3" key="2">
    <citation type="submission" date="2016-10" db="EMBL/GenBank/DDBJ databases">
        <authorList>
            <person name="Varghese N."/>
            <person name="Submissions S."/>
        </authorList>
    </citation>
    <scope>NUCLEOTIDE SEQUENCE [LARGE SCALE GENOMIC DNA]</scope>
    <source>
        <strain evidence="3">DSM 17908</strain>
    </source>
</reference>
<dbReference type="AlphaFoldDB" id="A0A1I3XRG6"/>
<reference evidence="2" key="1">
    <citation type="submission" date="2016-10" db="EMBL/GenBank/DDBJ databases">
        <authorList>
            <person name="de Groot N.N."/>
        </authorList>
    </citation>
    <scope>NUCLEOTIDE SEQUENCE [LARGE SCALE GENOMIC DNA]</scope>
    <source>
        <strain evidence="2">DSM 17908</strain>
    </source>
</reference>
<sequence>MQIKINRPATLQINPPDIFSTEYPLVKSNRIVRLDAYTDYLITSEYLIQDNPMNPTTLLIRASCIHDLLYRSIVNYFNVRDVLKSLGFIQVNSSSNGVKFKLDRAKYPTVRTIRAFRQQVLSNFTM</sequence>
<reference evidence="1 4" key="3">
    <citation type="journal article" date="2017" name="Nat. Microbiol.">
        <title>Natural product diversity associated with the nematode symbionts Photorhabdus and Xenorhabdus.</title>
        <authorList>
            <person name="Tobias N.J."/>
            <person name="Wolff H."/>
            <person name="Djahanschiri B."/>
            <person name="Grundmann F."/>
            <person name="Kronenwerth M."/>
            <person name="Shi Y.M."/>
            <person name="Simonyi S."/>
            <person name="Grun P."/>
            <person name="Shapiro-Ilan D."/>
            <person name="Pidot S.J."/>
            <person name="Stinear T.P."/>
            <person name="Ebersberger I."/>
            <person name="Bode H.B."/>
        </authorList>
    </citation>
    <scope>NUCLEOTIDE SEQUENCE [LARGE SCALE GENOMIC DNA]</scope>
    <source>
        <strain evidence="1 4">DSM 17908</strain>
    </source>
</reference>
<dbReference type="EMBL" id="FORG01000038">
    <property type="protein sequence ID" value="SFK22124.1"/>
    <property type="molecule type" value="Genomic_DNA"/>
</dbReference>
<accession>A0A1I3XRG6</accession>
<evidence type="ECO:0000313" key="4">
    <source>
        <dbReference type="Proteomes" id="UP000224607"/>
    </source>
</evidence>
<keyword evidence="4" id="KW-1185">Reference proteome</keyword>
<protein>
    <submittedName>
        <fullName evidence="2">Uncharacterized protein</fullName>
    </submittedName>
</protein>
<evidence type="ECO:0000313" key="2">
    <source>
        <dbReference type="EMBL" id="SFK22124.1"/>
    </source>
</evidence>
<name>A0A1I3XRG6_9GAMM</name>
<dbReference type="EMBL" id="NITY01000029">
    <property type="protein sequence ID" value="PHM36300.1"/>
    <property type="molecule type" value="Genomic_DNA"/>
</dbReference>
<proteinExistence type="predicted"/>
<dbReference type="Proteomes" id="UP000198919">
    <property type="component" value="Unassembled WGS sequence"/>
</dbReference>
<gene>
    <name evidence="2" type="ORF">SAMN05421680_1381</name>
    <name evidence="1" type="ORF">Xmau_04309</name>
</gene>
<evidence type="ECO:0000313" key="3">
    <source>
        <dbReference type="Proteomes" id="UP000198919"/>
    </source>
</evidence>
<dbReference type="Proteomes" id="UP000224607">
    <property type="component" value="Unassembled WGS sequence"/>
</dbReference>